<dbReference type="EMBL" id="CADCTR010002452">
    <property type="protein sequence ID" value="CAA9354065.1"/>
    <property type="molecule type" value="Genomic_DNA"/>
</dbReference>
<dbReference type="AlphaFoldDB" id="A0A6J4MA12"/>
<gene>
    <name evidence="1" type="ORF">AVDCRST_MAG93-7263</name>
</gene>
<name>A0A6J4MA12_9CHLR</name>
<evidence type="ECO:0000313" key="1">
    <source>
        <dbReference type="EMBL" id="CAA9354065.1"/>
    </source>
</evidence>
<organism evidence="1">
    <name type="scientific">uncultured Chloroflexia bacterium</name>
    <dbReference type="NCBI Taxonomy" id="1672391"/>
    <lineage>
        <taxon>Bacteria</taxon>
        <taxon>Bacillati</taxon>
        <taxon>Chloroflexota</taxon>
        <taxon>Chloroflexia</taxon>
        <taxon>environmental samples</taxon>
    </lineage>
</organism>
<proteinExistence type="predicted"/>
<reference evidence="1" key="1">
    <citation type="submission" date="2020-02" db="EMBL/GenBank/DDBJ databases">
        <authorList>
            <person name="Meier V. D."/>
        </authorList>
    </citation>
    <scope>NUCLEOTIDE SEQUENCE</scope>
    <source>
        <strain evidence="1">AVDCRST_MAG93</strain>
    </source>
</reference>
<protein>
    <submittedName>
        <fullName evidence="1">Uncharacterized protein</fullName>
    </submittedName>
</protein>
<sequence length="125" mass="14233">MTTVAIRDEVTTRSGRPPLRFTLDFPTTQITVRELIRSRVTGEVNDYNMNQTEYFQGLVQPTGAEATLNGYRVARGRVIDPKRQVEQALAAFQANGFMILVDDRQVDELDEVITLQENTQIIFLK</sequence>
<accession>A0A6J4MA12</accession>
<feature type="non-terminal residue" evidence="1">
    <location>
        <position position="125"/>
    </location>
</feature>